<dbReference type="AlphaFoldDB" id="A0A1M6HU57"/>
<protein>
    <recommendedName>
        <fullName evidence="4">YARHG domain-containing protein</fullName>
    </recommendedName>
</protein>
<dbReference type="EMBL" id="FQZE01000014">
    <property type="protein sequence ID" value="SHJ25657.1"/>
    <property type="molecule type" value="Genomic_DNA"/>
</dbReference>
<evidence type="ECO:0000313" key="3">
    <source>
        <dbReference type="Proteomes" id="UP000184050"/>
    </source>
</evidence>
<proteinExistence type="predicted"/>
<keyword evidence="1" id="KW-0732">Signal</keyword>
<feature type="chain" id="PRO_5012387019" description="YARHG domain-containing protein" evidence="1">
    <location>
        <begin position="25"/>
        <end position="240"/>
    </location>
</feature>
<organism evidence="2 3">
    <name type="scientific">Tangfeifania diversioriginum</name>
    <dbReference type="NCBI Taxonomy" id="1168035"/>
    <lineage>
        <taxon>Bacteria</taxon>
        <taxon>Pseudomonadati</taxon>
        <taxon>Bacteroidota</taxon>
        <taxon>Bacteroidia</taxon>
        <taxon>Marinilabiliales</taxon>
        <taxon>Prolixibacteraceae</taxon>
        <taxon>Tangfeifania</taxon>
    </lineage>
</organism>
<dbReference type="Proteomes" id="UP000184050">
    <property type="component" value="Unassembled WGS sequence"/>
</dbReference>
<accession>A0A1M6HU57</accession>
<evidence type="ECO:0008006" key="4">
    <source>
        <dbReference type="Google" id="ProtNLM"/>
    </source>
</evidence>
<dbReference type="OrthoDB" id="655382at2"/>
<name>A0A1M6HU57_9BACT</name>
<evidence type="ECO:0000313" key="2">
    <source>
        <dbReference type="EMBL" id="SHJ25657.1"/>
    </source>
</evidence>
<keyword evidence="3" id="KW-1185">Reference proteome</keyword>
<evidence type="ECO:0000256" key="1">
    <source>
        <dbReference type="SAM" id="SignalP"/>
    </source>
</evidence>
<dbReference type="RefSeq" id="WP_073169144.1">
    <property type="nucleotide sequence ID" value="NZ_FQZE01000014.1"/>
</dbReference>
<reference evidence="2 3" key="1">
    <citation type="submission" date="2016-11" db="EMBL/GenBank/DDBJ databases">
        <authorList>
            <person name="Jaros S."/>
            <person name="Januszkiewicz K."/>
            <person name="Wedrychowicz H."/>
        </authorList>
    </citation>
    <scope>NUCLEOTIDE SEQUENCE [LARGE SCALE GENOMIC DNA]</scope>
    <source>
        <strain evidence="2 3">DSM 27063</strain>
    </source>
</reference>
<gene>
    <name evidence="2" type="ORF">SAMN05444280_11486</name>
</gene>
<feature type="signal peptide" evidence="1">
    <location>
        <begin position="1"/>
        <end position="24"/>
    </location>
</feature>
<dbReference type="STRING" id="1168035.SAMN05444280_11486"/>
<sequence length="240" mass="28294">MFTPKVFTSFLVLCFLLCSAWANFALSQNTFSELEASEVYSSELDIVNGKRWYFDNNYKGHPFFYDDELFEGNVTFNGVNFSHLTLTYELLSNELILIKEVNNQIRELILNENFVESFVLIHPVTAMQYSFERKKLSGVEGKKYYQVVYPGETTCYIYHKKVINNRVTGNYMGEYLYEPVIYIKKGDEFKGCTNKRTFLRLLEDQKKQIRKYMRRNNLSFHGEKTGDIARVLQYYDSLTP</sequence>